<accession>A0A426X3A8</accession>
<name>A0A426X3A8_ENSVE</name>
<gene>
    <name evidence="1" type="ORF">B296_00057057</name>
</gene>
<protein>
    <submittedName>
        <fullName evidence="1">Uncharacterized protein</fullName>
    </submittedName>
</protein>
<sequence>MQQKSNAVRVGFASKTASNLHSRALQELFSFVRTSAVTQRCPDTVPPLQPEIFRSPHGHSRSLLFLWFHQVKDDATSPSTHHIKLAVAMLHLTNGSWVS</sequence>
<dbReference type="AlphaFoldDB" id="A0A426X3A8"/>
<proteinExistence type="predicted"/>
<reference evidence="1 2" key="1">
    <citation type="journal article" date="2014" name="Agronomy (Basel)">
        <title>A Draft Genome Sequence for Ensete ventricosum, the Drought-Tolerant Tree Against Hunger.</title>
        <authorList>
            <person name="Harrison J."/>
            <person name="Moore K.A."/>
            <person name="Paszkiewicz K."/>
            <person name="Jones T."/>
            <person name="Grant M."/>
            <person name="Ambacheew D."/>
            <person name="Muzemil S."/>
            <person name="Studholme D.J."/>
        </authorList>
    </citation>
    <scope>NUCLEOTIDE SEQUENCE [LARGE SCALE GENOMIC DNA]</scope>
</reference>
<dbReference type="Proteomes" id="UP000287651">
    <property type="component" value="Unassembled WGS sequence"/>
</dbReference>
<dbReference type="EMBL" id="AMZH03027841">
    <property type="protein sequence ID" value="RRT33968.1"/>
    <property type="molecule type" value="Genomic_DNA"/>
</dbReference>
<comment type="caution">
    <text evidence="1">The sequence shown here is derived from an EMBL/GenBank/DDBJ whole genome shotgun (WGS) entry which is preliminary data.</text>
</comment>
<evidence type="ECO:0000313" key="1">
    <source>
        <dbReference type="EMBL" id="RRT33968.1"/>
    </source>
</evidence>
<evidence type="ECO:0000313" key="2">
    <source>
        <dbReference type="Proteomes" id="UP000287651"/>
    </source>
</evidence>
<organism evidence="1 2">
    <name type="scientific">Ensete ventricosum</name>
    <name type="common">Abyssinian banana</name>
    <name type="synonym">Musa ensete</name>
    <dbReference type="NCBI Taxonomy" id="4639"/>
    <lineage>
        <taxon>Eukaryota</taxon>
        <taxon>Viridiplantae</taxon>
        <taxon>Streptophyta</taxon>
        <taxon>Embryophyta</taxon>
        <taxon>Tracheophyta</taxon>
        <taxon>Spermatophyta</taxon>
        <taxon>Magnoliopsida</taxon>
        <taxon>Liliopsida</taxon>
        <taxon>Zingiberales</taxon>
        <taxon>Musaceae</taxon>
        <taxon>Ensete</taxon>
    </lineage>
</organism>